<feature type="domain" description="Glycoside hydrolase family 3 N-terminal" evidence="8">
    <location>
        <begin position="50"/>
        <end position="362"/>
    </location>
</feature>
<comment type="similarity">
    <text evidence="2">Belongs to the glycosyl hydrolase 3 family.</text>
</comment>
<dbReference type="InterPro" id="IPR017853">
    <property type="entry name" value="GH"/>
</dbReference>
<dbReference type="GO" id="GO:0009254">
    <property type="term" value="P:peptidoglycan turnover"/>
    <property type="evidence" value="ECO:0007669"/>
    <property type="project" value="TreeGrafter"/>
</dbReference>
<evidence type="ECO:0000313" key="10">
    <source>
        <dbReference type="Proteomes" id="UP000018439"/>
    </source>
</evidence>
<keyword evidence="10" id="KW-1185">Reference proteome</keyword>
<dbReference type="eggNOG" id="COG1680">
    <property type="taxonomic scope" value="Bacteria"/>
</dbReference>
<dbReference type="InterPro" id="IPR001764">
    <property type="entry name" value="Glyco_hydro_3_N"/>
</dbReference>
<accession>F3ZSA4</accession>
<sequence length="999" mass="110936">MLKKIITIALLSIVVFTGKAQVEPFVLNGNPTEIAKREAWVDSVYNQMSLEQRVGQLFIFTIAPQMNKQNQAQLKKVVQDYHVGGLLFSGGEVANQVKLTNMAQEWAETPLMITFDGEWGLAMRLKNTPKFPRNMVLGSITDETLLYAYGKEMGRECREMGVHVNFAPVGDVNVNPNNPVINTRSFGENPQNVANKVIAYSKGLESQDVLSVTKHFPGHGDTNVDSHKALPILPFDRARLDSVELYPFKALIEAKLGGVMVGHLDVPALGTKSGEPSSLSYSVVQKTLKDSLGFTGLVFTDALAMKGAGLHGGVCLKAIQAGNDMLLTPPQIKRELNLVVEAVKKGVLQERIIEEKCKKILTYKYALGLDKPQRIQLSGLDQRINTPEAKELIKQIELSAITLIKNVGATLPLHPSIKKVALVYSGSADEYNTLSNSLASEYTVDKIAIDPSLSVASRNSLLNKLEKYDRVFVCLSDKNLERYDTYFEVLQTNRPLSFIFFTGGQNLRKMEKSIKNAEAAILAHANDTHIQEGVSQVLRGTRIASGRLAVSIGVTYPAGTGVLKVEEEIEGDTKYLAEDLGFIPSVLEQIDSIMLESIQEGAFTGAQVAVLKDGHFAYHKSFGSYTGDGSHTVNNDNFFDLASLSKTTGTLLAIMKLYDSGKLNLSDRISDFIPELKSTDKQNITIQELLFHESGMPAGLSVYDEIIDKKSFVGSLYKNKKDAKHTVRLGSRLWANPNYKFEKGLVSSVKTDKHTLQVADNLWFDSSIKDRMMEVIMDKSLLSKKYRYSCLGFILLQRAVENISGMKMDEFLEQNFYEPMKLEIMYNPLTKINKEQIIPSNDDRFFRKEVLQGYVHDETAALLGGVSGNAGLFGRSEDVARVYQMLLDGGVYQGKRYLGESTCKLFTTKKSKISRRGLGFDKPNSIKGQSSPCSESTPLETFGHTGFTGTCAWADPVHNLVYVFLSNRIYPSVWPNKLSSLEVREKVQEIIYQSLKEEI</sequence>
<dbReference type="Pfam" id="PF00933">
    <property type="entry name" value="Glyco_hydro_3"/>
    <property type="match status" value="1"/>
</dbReference>
<evidence type="ECO:0000256" key="3">
    <source>
        <dbReference type="ARBA" id="ARBA00012663"/>
    </source>
</evidence>
<keyword evidence="6" id="KW-0732">Signal</keyword>
<dbReference type="EC" id="3.2.1.52" evidence="3"/>
<dbReference type="Gene3D" id="3.20.20.300">
    <property type="entry name" value="Glycoside hydrolase, family 3, N-terminal domain"/>
    <property type="match status" value="1"/>
</dbReference>
<evidence type="ECO:0000256" key="4">
    <source>
        <dbReference type="ARBA" id="ARBA00022801"/>
    </source>
</evidence>
<dbReference type="Gene3D" id="3.40.710.10">
    <property type="entry name" value="DD-peptidase/beta-lactamase superfamily"/>
    <property type="match status" value="1"/>
</dbReference>
<dbReference type="OrthoDB" id="9805821at2"/>
<dbReference type="InterPro" id="IPR050226">
    <property type="entry name" value="NagZ_Beta-hexosaminidase"/>
</dbReference>
<dbReference type="SUPFAM" id="SSF52279">
    <property type="entry name" value="Beta-D-glucan exohydrolase, C-terminal domain"/>
    <property type="match status" value="1"/>
</dbReference>
<dbReference type="eggNOG" id="COG1472">
    <property type="taxonomic scope" value="Bacteria"/>
</dbReference>
<dbReference type="InterPro" id="IPR036962">
    <property type="entry name" value="Glyco_hydro_3_N_sf"/>
</dbReference>
<dbReference type="Gene3D" id="3.40.50.1700">
    <property type="entry name" value="Glycoside hydrolase family 3 C-terminal domain"/>
    <property type="match status" value="1"/>
</dbReference>
<dbReference type="STRING" id="679937.Bcop_0623"/>
<dbReference type="InterPro" id="IPR012338">
    <property type="entry name" value="Beta-lactam/transpept-like"/>
</dbReference>
<evidence type="ECO:0000256" key="5">
    <source>
        <dbReference type="ARBA" id="ARBA00023295"/>
    </source>
</evidence>
<keyword evidence="5 9" id="KW-0326">Glycosidase</keyword>
<reference evidence="9 10" key="1">
    <citation type="journal article" date="2011" name="Stand. Genomic Sci.">
        <title>Non-contiguous finished genome sequence of Bacteroides coprosuis type strain (PC139).</title>
        <authorList>
            <person name="Land M."/>
            <person name="Held B."/>
            <person name="Gronow S."/>
            <person name="Abt B."/>
            <person name="Lucas S."/>
            <person name="Del Rio T.G."/>
            <person name="Nolan M."/>
            <person name="Tice H."/>
            <person name="Cheng J.F."/>
            <person name="Pitluck S."/>
            <person name="Liolios K."/>
            <person name="Pagani I."/>
            <person name="Ivanova N."/>
            <person name="Mavromatis K."/>
            <person name="Mikhailova N."/>
            <person name="Pati A."/>
            <person name="Tapia R."/>
            <person name="Han C."/>
            <person name="Goodwin L."/>
            <person name="Chen A."/>
            <person name="Palaniappan K."/>
            <person name="Hauser L."/>
            <person name="Brambilla E.M."/>
            <person name="Rohde M."/>
            <person name="Goker M."/>
            <person name="Detter J.C."/>
            <person name="Woyke T."/>
            <person name="Bristow J."/>
            <person name="Eisen J.A."/>
            <person name="Markowitz V."/>
            <person name="Hugenholtz P."/>
            <person name="Kyrpides N.C."/>
            <person name="Klenk H.P."/>
            <person name="Lapidus A."/>
        </authorList>
    </citation>
    <scope>NUCLEOTIDE SEQUENCE</scope>
    <source>
        <strain evidence="9 10">DSM 18011</strain>
    </source>
</reference>
<evidence type="ECO:0000259" key="8">
    <source>
        <dbReference type="Pfam" id="PF00933"/>
    </source>
</evidence>
<dbReference type="GO" id="GO:0005975">
    <property type="term" value="P:carbohydrate metabolic process"/>
    <property type="evidence" value="ECO:0007669"/>
    <property type="project" value="InterPro"/>
</dbReference>
<dbReference type="Pfam" id="PF00144">
    <property type="entry name" value="Beta-lactamase"/>
    <property type="match status" value="1"/>
</dbReference>
<evidence type="ECO:0000259" key="7">
    <source>
        <dbReference type="Pfam" id="PF00144"/>
    </source>
</evidence>
<feature type="domain" description="Beta-lactamase-related" evidence="7">
    <location>
        <begin position="596"/>
        <end position="971"/>
    </location>
</feature>
<evidence type="ECO:0000256" key="1">
    <source>
        <dbReference type="ARBA" id="ARBA00001231"/>
    </source>
</evidence>
<gene>
    <name evidence="9" type="ORF">Bcop_0623</name>
</gene>
<feature type="chain" id="PRO_5003303823" description="beta-N-acetylhexosaminidase" evidence="6">
    <location>
        <begin position="21"/>
        <end position="999"/>
    </location>
</feature>
<dbReference type="InterPro" id="IPR001466">
    <property type="entry name" value="Beta-lactam-related"/>
</dbReference>
<dbReference type="Proteomes" id="UP000018439">
    <property type="component" value="Chromosome"/>
</dbReference>
<proteinExistence type="inferred from homology"/>
<evidence type="ECO:0000313" key="9">
    <source>
        <dbReference type="EMBL" id="EGJ70841.1"/>
    </source>
</evidence>
<organism evidence="9 10">
    <name type="scientific">Bacteroides coprosuis DSM 18011</name>
    <dbReference type="NCBI Taxonomy" id="679937"/>
    <lineage>
        <taxon>Bacteria</taxon>
        <taxon>Pseudomonadati</taxon>
        <taxon>Bacteroidota</taxon>
        <taxon>Bacteroidia</taxon>
        <taxon>Bacteroidales</taxon>
        <taxon>Bacteroidaceae</taxon>
        <taxon>Bacteroides</taxon>
    </lineage>
</organism>
<dbReference type="GO" id="GO:0004563">
    <property type="term" value="F:beta-N-acetylhexosaminidase activity"/>
    <property type="evidence" value="ECO:0007669"/>
    <property type="project" value="UniProtKB-EC"/>
</dbReference>
<evidence type="ECO:0000256" key="2">
    <source>
        <dbReference type="ARBA" id="ARBA00005336"/>
    </source>
</evidence>
<dbReference type="SUPFAM" id="SSF56601">
    <property type="entry name" value="beta-lactamase/transpeptidase-like"/>
    <property type="match status" value="1"/>
</dbReference>
<protein>
    <recommendedName>
        <fullName evidence="3">beta-N-acetylhexosaminidase</fullName>
        <ecNumber evidence="3">3.2.1.52</ecNumber>
    </recommendedName>
</protein>
<dbReference type="InterPro" id="IPR036881">
    <property type="entry name" value="Glyco_hydro_3_C_sf"/>
</dbReference>
<dbReference type="SUPFAM" id="SSF51445">
    <property type="entry name" value="(Trans)glycosidases"/>
    <property type="match status" value="1"/>
</dbReference>
<name>F3ZSA4_9BACE</name>
<dbReference type="PANTHER" id="PTHR30480:SF13">
    <property type="entry name" value="BETA-HEXOSAMINIDASE"/>
    <property type="match status" value="1"/>
</dbReference>
<keyword evidence="4 9" id="KW-0378">Hydrolase</keyword>
<dbReference type="EMBL" id="CM001167">
    <property type="protein sequence ID" value="EGJ70841.1"/>
    <property type="molecule type" value="Genomic_DNA"/>
</dbReference>
<comment type="catalytic activity">
    <reaction evidence="1">
        <text>Hydrolysis of terminal non-reducing N-acetyl-D-hexosamine residues in N-acetyl-beta-D-hexosaminides.</text>
        <dbReference type="EC" id="3.2.1.52"/>
    </reaction>
</comment>
<dbReference type="AlphaFoldDB" id="F3ZSA4"/>
<dbReference type="HOGENOM" id="CLU_012120_0_0_10"/>
<feature type="signal peptide" evidence="6">
    <location>
        <begin position="1"/>
        <end position="20"/>
    </location>
</feature>
<dbReference type="PANTHER" id="PTHR30480">
    <property type="entry name" value="BETA-HEXOSAMINIDASE-RELATED"/>
    <property type="match status" value="1"/>
</dbReference>
<evidence type="ECO:0000256" key="6">
    <source>
        <dbReference type="SAM" id="SignalP"/>
    </source>
</evidence>